<comment type="caution">
    <text evidence="1">The sequence shown here is derived from an EMBL/GenBank/DDBJ whole genome shotgun (WGS) entry which is preliminary data.</text>
</comment>
<dbReference type="Proteomes" id="UP000317646">
    <property type="component" value="Unassembled WGS sequence"/>
</dbReference>
<gene>
    <name evidence="1" type="ORF">EAH73_16665</name>
</gene>
<reference evidence="1 2" key="1">
    <citation type="journal article" date="2019" name="Environ. Microbiol.">
        <title>Species interactions and distinct microbial communities in high Arctic permafrost affected cryosols are associated with the CH4 and CO2 gas fluxes.</title>
        <authorList>
            <person name="Altshuler I."/>
            <person name="Hamel J."/>
            <person name="Turney S."/>
            <person name="Magnuson E."/>
            <person name="Levesque R."/>
            <person name="Greer C."/>
            <person name="Whyte L.G."/>
        </authorList>
    </citation>
    <scope>NUCLEOTIDE SEQUENCE [LARGE SCALE GENOMIC DNA]</scope>
    <source>
        <strain evidence="1 2">S9.2P</strain>
    </source>
</reference>
<protein>
    <submittedName>
        <fullName evidence="1">Uncharacterized protein</fullName>
    </submittedName>
</protein>
<dbReference type="AlphaFoldDB" id="A0A502GRY0"/>
<proteinExistence type="predicted"/>
<accession>A0A502GRY0</accession>
<evidence type="ECO:0000313" key="2">
    <source>
        <dbReference type="Proteomes" id="UP000317646"/>
    </source>
</evidence>
<sequence length="117" mass="12432">MLGALLLVFGGCKKDQDAQGPNGTCAAQSPIIKTVADLDGTVRFDAAVQQYLIYRAVPGTYDSVELGVVCGTLPADLQVADAPVRFSGTYREYANPPQAGPAGRTYYYLELTKVAAR</sequence>
<evidence type="ECO:0000313" key="1">
    <source>
        <dbReference type="EMBL" id="TPG63683.1"/>
    </source>
</evidence>
<keyword evidence="2" id="KW-1185">Reference proteome</keyword>
<organism evidence="1 2">
    <name type="scientific">Hymenobacter nivis</name>
    <dbReference type="NCBI Taxonomy" id="1850093"/>
    <lineage>
        <taxon>Bacteria</taxon>
        <taxon>Pseudomonadati</taxon>
        <taxon>Bacteroidota</taxon>
        <taxon>Cytophagia</taxon>
        <taxon>Cytophagales</taxon>
        <taxon>Hymenobacteraceae</taxon>
        <taxon>Hymenobacter</taxon>
    </lineage>
</organism>
<name>A0A502GRY0_9BACT</name>
<dbReference type="EMBL" id="RCYZ01000007">
    <property type="protein sequence ID" value="TPG63683.1"/>
    <property type="molecule type" value="Genomic_DNA"/>
</dbReference>